<dbReference type="PATRIC" id="fig|1365250.3.peg.633"/>
<keyword evidence="3" id="KW-1185">Reference proteome</keyword>
<feature type="transmembrane region" description="Helical" evidence="1">
    <location>
        <begin position="105"/>
        <end position="123"/>
    </location>
</feature>
<gene>
    <name evidence="2" type="ORF">N475_08310</name>
</gene>
<keyword evidence="1" id="KW-1133">Transmembrane helix</keyword>
<dbReference type="RefSeq" id="WP_063364675.1">
    <property type="nucleotide sequence ID" value="NZ_AQHB01000023.1"/>
</dbReference>
<feature type="transmembrane region" description="Helical" evidence="1">
    <location>
        <begin position="42"/>
        <end position="64"/>
    </location>
</feature>
<proteinExistence type="predicted"/>
<comment type="caution">
    <text evidence="2">The sequence shown here is derived from an EMBL/GenBank/DDBJ whole genome shotgun (WGS) entry which is preliminary data.</text>
</comment>
<reference evidence="2 3" key="1">
    <citation type="submission" date="2013-07" db="EMBL/GenBank/DDBJ databases">
        <title>Comparative Genomic and Metabolomic Analysis of Twelve Strains of Pseudoalteromonas luteoviolacea.</title>
        <authorList>
            <person name="Vynne N.G."/>
            <person name="Mansson M."/>
            <person name="Gram L."/>
        </authorList>
    </citation>
    <scope>NUCLEOTIDE SEQUENCE [LARGE SCALE GENOMIC DNA]</scope>
    <source>
        <strain evidence="2 3">DSM 6061</strain>
    </source>
</reference>
<sequence length="124" mass="13637">MNTWLLCSGLLALATAAVHIVAGQRDPVKPFLKSNLEDVPKATLLACWHMVSVMLLCGACTLIFIGWKGDAQYYTLTYLIGVIYVLFTVVFIVVGTYFFKFTALVKLPQWVLLLPIGLLALLGS</sequence>
<accession>A0A166ZA87</accession>
<name>A0A166ZA87_9GAMM</name>
<evidence type="ECO:0000313" key="2">
    <source>
        <dbReference type="EMBL" id="KZN44102.1"/>
    </source>
</evidence>
<feature type="transmembrane region" description="Helical" evidence="1">
    <location>
        <begin position="76"/>
        <end position="99"/>
    </location>
</feature>
<evidence type="ECO:0000256" key="1">
    <source>
        <dbReference type="SAM" id="Phobius"/>
    </source>
</evidence>
<keyword evidence="1" id="KW-0472">Membrane</keyword>
<organism evidence="2 3">
    <name type="scientific">Pseudoalteromonas luteoviolacea DSM 6061</name>
    <dbReference type="NCBI Taxonomy" id="1365250"/>
    <lineage>
        <taxon>Bacteria</taxon>
        <taxon>Pseudomonadati</taxon>
        <taxon>Pseudomonadota</taxon>
        <taxon>Gammaproteobacteria</taxon>
        <taxon>Alteromonadales</taxon>
        <taxon>Pseudoalteromonadaceae</taxon>
        <taxon>Pseudoalteromonas</taxon>
    </lineage>
</organism>
<evidence type="ECO:0000313" key="3">
    <source>
        <dbReference type="Proteomes" id="UP000076643"/>
    </source>
</evidence>
<dbReference type="EMBL" id="AUYB01000068">
    <property type="protein sequence ID" value="KZN44102.1"/>
    <property type="molecule type" value="Genomic_DNA"/>
</dbReference>
<protein>
    <submittedName>
        <fullName evidence="2">Uncharacterized protein</fullName>
    </submittedName>
</protein>
<dbReference type="Proteomes" id="UP000076643">
    <property type="component" value="Unassembled WGS sequence"/>
</dbReference>
<keyword evidence="1" id="KW-0812">Transmembrane</keyword>
<dbReference type="AlphaFoldDB" id="A0A166ZA87"/>